<name>A0A0F9EP06_9ZZZZ</name>
<comment type="catalytic activity">
    <reaction evidence="6">
        <text>a 2'-deoxyadenosine in DNA + S-adenosyl-L-methionine = an N(6)-methyl-2'-deoxyadenosine in DNA + S-adenosyl-L-homocysteine + H(+)</text>
        <dbReference type="Rhea" id="RHEA:15197"/>
        <dbReference type="Rhea" id="RHEA-COMP:12418"/>
        <dbReference type="Rhea" id="RHEA-COMP:12419"/>
        <dbReference type="ChEBI" id="CHEBI:15378"/>
        <dbReference type="ChEBI" id="CHEBI:57856"/>
        <dbReference type="ChEBI" id="CHEBI:59789"/>
        <dbReference type="ChEBI" id="CHEBI:90615"/>
        <dbReference type="ChEBI" id="CHEBI:90616"/>
        <dbReference type="EC" id="2.1.1.72"/>
    </reaction>
</comment>
<dbReference type="AlphaFoldDB" id="A0A0F9EP06"/>
<evidence type="ECO:0000259" key="8">
    <source>
        <dbReference type="Pfam" id="PF07669"/>
    </source>
</evidence>
<dbReference type="PANTHER" id="PTHR33841:SF1">
    <property type="entry name" value="DNA METHYLTRANSFERASE A"/>
    <property type="match status" value="1"/>
</dbReference>
<evidence type="ECO:0000256" key="2">
    <source>
        <dbReference type="ARBA" id="ARBA00022603"/>
    </source>
</evidence>
<dbReference type="Pfam" id="PF02384">
    <property type="entry name" value="N6_Mtase"/>
    <property type="match status" value="1"/>
</dbReference>
<dbReference type="EC" id="2.1.1.72" evidence="1"/>
<dbReference type="InterPro" id="IPR002052">
    <property type="entry name" value="DNA_methylase_N6_adenine_CS"/>
</dbReference>
<dbReference type="Gene3D" id="3.40.50.150">
    <property type="entry name" value="Vaccinia Virus protein VP39"/>
    <property type="match status" value="2"/>
</dbReference>
<feature type="domain" description="DNA methylase adenine-specific" evidence="7">
    <location>
        <begin position="181"/>
        <end position="299"/>
    </location>
</feature>
<comment type="caution">
    <text evidence="9">The sequence shown here is derived from an EMBL/GenBank/DDBJ whole genome shotgun (WGS) entry which is preliminary data.</text>
</comment>
<dbReference type="InterPro" id="IPR050953">
    <property type="entry name" value="N4_N6_ade-DNA_methylase"/>
</dbReference>
<dbReference type="PRINTS" id="PR00507">
    <property type="entry name" value="N12N6MTFRASE"/>
</dbReference>
<evidence type="ECO:0000256" key="6">
    <source>
        <dbReference type="ARBA" id="ARBA00047942"/>
    </source>
</evidence>
<protein>
    <recommendedName>
        <fullName evidence="1">site-specific DNA-methyltransferase (adenine-specific)</fullName>
        <ecNumber evidence="1">2.1.1.72</ecNumber>
    </recommendedName>
</protein>
<feature type="domain" description="Type II methyltransferase M.TaqI-like" evidence="8">
    <location>
        <begin position="472"/>
        <end position="562"/>
    </location>
</feature>
<dbReference type="InterPro" id="IPR029063">
    <property type="entry name" value="SAM-dependent_MTases_sf"/>
</dbReference>
<dbReference type="InterPro" id="IPR011639">
    <property type="entry name" value="MethylTrfase_TaqI-like_dom"/>
</dbReference>
<evidence type="ECO:0000256" key="5">
    <source>
        <dbReference type="ARBA" id="ARBA00022747"/>
    </source>
</evidence>
<keyword evidence="4" id="KW-0949">S-adenosyl-L-methionine</keyword>
<evidence type="ECO:0000256" key="3">
    <source>
        <dbReference type="ARBA" id="ARBA00022679"/>
    </source>
</evidence>
<organism evidence="9">
    <name type="scientific">marine sediment metagenome</name>
    <dbReference type="NCBI Taxonomy" id="412755"/>
    <lineage>
        <taxon>unclassified sequences</taxon>
        <taxon>metagenomes</taxon>
        <taxon>ecological metagenomes</taxon>
    </lineage>
</organism>
<reference evidence="9" key="1">
    <citation type="journal article" date="2015" name="Nature">
        <title>Complex archaea that bridge the gap between prokaryotes and eukaryotes.</title>
        <authorList>
            <person name="Spang A."/>
            <person name="Saw J.H."/>
            <person name="Jorgensen S.L."/>
            <person name="Zaremba-Niedzwiedzka K."/>
            <person name="Martijn J."/>
            <person name="Lind A.E."/>
            <person name="van Eijk R."/>
            <person name="Schleper C."/>
            <person name="Guy L."/>
            <person name="Ettema T.J."/>
        </authorList>
    </citation>
    <scope>NUCLEOTIDE SEQUENCE</scope>
</reference>
<keyword evidence="3" id="KW-0808">Transferase</keyword>
<proteinExistence type="predicted"/>
<accession>A0A0F9EP06</accession>
<keyword evidence="2" id="KW-0489">Methyltransferase</keyword>
<dbReference type="SUPFAM" id="SSF53335">
    <property type="entry name" value="S-adenosyl-L-methionine-dependent methyltransferases"/>
    <property type="match status" value="1"/>
</dbReference>
<keyword evidence="5" id="KW-0680">Restriction system</keyword>
<sequence length="663" mass="75257">IDNNEISPKDFYQYQLRLIYRLLFLMVIEERSLVFPADADKSKREIYYEFYSVNHLRKLCEKQHLADQRFSDLWIALKNTFYLFENETKGKHLGLKPLAGDLFGYHAIGILNNCNLDNQILLECLRNLNVFINKNTGQKMRVNYASLNVEEFGSVYEGLLEYEPVFTRQNGFYKLDLVKGTERSSSGSHYTPDELVQPLIRHSLDYVIKDKLESSDRTSEKEKALLSIKVCDVACGSGHILLNAARRIGTELARVRTGEDQPSPAPLRQAIRDVVKSCIYGVDKNLLAVELCKVALWLEAHNPGEPLNFLDHHIKCGDAIVGLAHKEELENGIADAAFKKMSDDDKDIRAEFAKKNKQERTTAEQRKTFYEHAEFARIEKSFIDISKVFASFNALPENSIKEIEHKRAEYQNLISGDSWWQLKTLADIQTAQFFISKTLCNTKKIITDDIFRQHLTGIKPLMGSQAVALAMATVIEKKFFHWFLEFPEVFEEGGFDCILGNPPFLGNRKLKGTLGERFLGWVRYYYAPAGAIELVGYFFRRIFDIIKPSGFQALIATNTIAQGEARQGGLDIIVSQGGCINFAIRSMKWPGLAAVEVALVSIYKGKWKQPFVLGNKVVDQITSYLDDAETTGNPYPLLQNANKSFIGSYILGKGFILEPQEAI</sequence>
<dbReference type="Pfam" id="PF07669">
    <property type="entry name" value="Eco57I"/>
    <property type="match status" value="1"/>
</dbReference>
<gene>
    <name evidence="9" type="ORF">LCGC14_2129450</name>
</gene>
<evidence type="ECO:0000259" key="7">
    <source>
        <dbReference type="Pfam" id="PF02384"/>
    </source>
</evidence>
<dbReference type="GO" id="GO:0009007">
    <property type="term" value="F:site-specific DNA-methyltransferase (adenine-specific) activity"/>
    <property type="evidence" value="ECO:0007669"/>
    <property type="project" value="UniProtKB-EC"/>
</dbReference>
<dbReference type="GO" id="GO:0009307">
    <property type="term" value="P:DNA restriction-modification system"/>
    <property type="evidence" value="ECO:0007669"/>
    <property type="project" value="UniProtKB-KW"/>
</dbReference>
<dbReference type="GO" id="GO:0003677">
    <property type="term" value="F:DNA binding"/>
    <property type="evidence" value="ECO:0007669"/>
    <property type="project" value="InterPro"/>
</dbReference>
<evidence type="ECO:0000313" key="9">
    <source>
        <dbReference type="EMBL" id="KKL67991.1"/>
    </source>
</evidence>
<feature type="non-terminal residue" evidence="9">
    <location>
        <position position="1"/>
    </location>
</feature>
<dbReference type="PANTHER" id="PTHR33841">
    <property type="entry name" value="DNA METHYLTRANSFERASE YEEA-RELATED"/>
    <property type="match status" value="1"/>
</dbReference>
<dbReference type="GO" id="GO:0008170">
    <property type="term" value="F:N-methyltransferase activity"/>
    <property type="evidence" value="ECO:0007669"/>
    <property type="project" value="InterPro"/>
</dbReference>
<dbReference type="EMBL" id="LAZR01026673">
    <property type="protein sequence ID" value="KKL67991.1"/>
    <property type="molecule type" value="Genomic_DNA"/>
</dbReference>
<evidence type="ECO:0000256" key="1">
    <source>
        <dbReference type="ARBA" id="ARBA00011900"/>
    </source>
</evidence>
<evidence type="ECO:0000256" key="4">
    <source>
        <dbReference type="ARBA" id="ARBA00022691"/>
    </source>
</evidence>
<feature type="non-terminal residue" evidence="9">
    <location>
        <position position="663"/>
    </location>
</feature>
<dbReference type="GO" id="GO:0032259">
    <property type="term" value="P:methylation"/>
    <property type="evidence" value="ECO:0007669"/>
    <property type="project" value="UniProtKB-KW"/>
</dbReference>
<dbReference type="PROSITE" id="PS00092">
    <property type="entry name" value="N6_MTASE"/>
    <property type="match status" value="1"/>
</dbReference>
<dbReference type="InterPro" id="IPR003356">
    <property type="entry name" value="DNA_methylase_A-5"/>
</dbReference>